<dbReference type="GO" id="GO:0003700">
    <property type="term" value="F:DNA-binding transcription factor activity"/>
    <property type="evidence" value="ECO:0007669"/>
    <property type="project" value="TreeGrafter"/>
</dbReference>
<evidence type="ECO:0000313" key="6">
    <source>
        <dbReference type="EMBL" id="SFA96899.1"/>
    </source>
</evidence>
<evidence type="ECO:0000256" key="3">
    <source>
        <dbReference type="ARBA" id="ARBA00023163"/>
    </source>
</evidence>
<dbReference type="SUPFAM" id="SSF53822">
    <property type="entry name" value="Periplasmic binding protein-like I"/>
    <property type="match status" value="1"/>
</dbReference>
<feature type="region of interest" description="Disordered" evidence="4">
    <location>
        <begin position="436"/>
        <end position="485"/>
    </location>
</feature>
<keyword evidence="7" id="KW-1185">Reference proteome</keyword>
<feature type="compositionally biased region" description="Low complexity" evidence="4">
    <location>
        <begin position="459"/>
        <end position="470"/>
    </location>
</feature>
<reference evidence="6 7" key="1">
    <citation type="submission" date="2016-10" db="EMBL/GenBank/DDBJ databases">
        <authorList>
            <person name="de Groot N.N."/>
        </authorList>
    </citation>
    <scope>NUCLEOTIDE SEQUENCE [LARGE SCALE GENOMIC DNA]</scope>
    <source>
        <strain evidence="6 7">CGMCC 4.6945</strain>
    </source>
</reference>
<accession>A0A1I0X784</accession>
<protein>
    <submittedName>
        <fullName evidence="6">DNA-binding transcriptional regulator, LacI/PurR family</fullName>
    </submittedName>
</protein>
<dbReference type="GO" id="GO:0000976">
    <property type="term" value="F:transcription cis-regulatory region binding"/>
    <property type="evidence" value="ECO:0007669"/>
    <property type="project" value="TreeGrafter"/>
</dbReference>
<dbReference type="Gene3D" id="1.10.260.40">
    <property type="entry name" value="lambda repressor-like DNA-binding domains"/>
    <property type="match status" value="1"/>
</dbReference>
<dbReference type="InterPro" id="IPR028082">
    <property type="entry name" value="Peripla_BP_I"/>
</dbReference>
<dbReference type="CDD" id="cd01392">
    <property type="entry name" value="HTH_LacI"/>
    <property type="match status" value="1"/>
</dbReference>
<dbReference type="Proteomes" id="UP000199012">
    <property type="component" value="Unassembled WGS sequence"/>
</dbReference>
<keyword evidence="1" id="KW-0805">Transcription regulation</keyword>
<dbReference type="Gene3D" id="3.40.50.2300">
    <property type="match status" value="2"/>
</dbReference>
<dbReference type="InterPro" id="IPR046335">
    <property type="entry name" value="LacI/GalR-like_sensor"/>
</dbReference>
<evidence type="ECO:0000313" key="7">
    <source>
        <dbReference type="Proteomes" id="UP000199012"/>
    </source>
</evidence>
<feature type="compositionally biased region" description="Basic and acidic residues" evidence="4">
    <location>
        <begin position="440"/>
        <end position="454"/>
    </location>
</feature>
<feature type="compositionally biased region" description="Low complexity" evidence="4">
    <location>
        <begin position="559"/>
        <end position="568"/>
    </location>
</feature>
<dbReference type="Pfam" id="PF00356">
    <property type="entry name" value="LacI"/>
    <property type="match status" value="1"/>
</dbReference>
<evidence type="ECO:0000259" key="5">
    <source>
        <dbReference type="PROSITE" id="PS50932"/>
    </source>
</evidence>
<proteinExistence type="predicted"/>
<keyword evidence="3" id="KW-0804">Transcription</keyword>
<dbReference type="OrthoDB" id="3563699at2"/>
<evidence type="ECO:0000256" key="4">
    <source>
        <dbReference type="SAM" id="MobiDB-lite"/>
    </source>
</evidence>
<dbReference type="EMBL" id="FOKA01000004">
    <property type="protein sequence ID" value="SFA96899.1"/>
    <property type="molecule type" value="Genomic_DNA"/>
</dbReference>
<keyword evidence="2 6" id="KW-0238">DNA-binding</keyword>
<organism evidence="6 7">
    <name type="scientific">Cellulomonas marina</name>
    <dbReference type="NCBI Taxonomy" id="988821"/>
    <lineage>
        <taxon>Bacteria</taxon>
        <taxon>Bacillati</taxon>
        <taxon>Actinomycetota</taxon>
        <taxon>Actinomycetes</taxon>
        <taxon>Micrococcales</taxon>
        <taxon>Cellulomonadaceae</taxon>
        <taxon>Cellulomonas</taxon>
    </lineage>
</organism>
<dbReference type="AlphaFoldDB" id="A0A1I0X784"/>
<evidence type="ECO:0000256" key="1">
    <source>
        <dbReference type="ARBA" id="ARBA00023015"/>
    </source>
</evidence>
<dbReference type="RefSeq" id="WP_090031595.1">
    <property type="nucleotide sequence ID" value="NZ_BONM01000017.1"/>
</dbReference>
<dbReference type="CDD" id="cd06267">
    <property type="entry name" value="PBP1_LacI_sugar_binding-like"/>
    <property type="match status" value="1"/>
</dbReference>
<feature type="domain" description="HTH lacI-type" evidence="5">
    <location>
        <begin position="4"/>
        <end position="58"/>
    </location>
</feature>
<dbReference type="SUPFAM" id="SSF47413">
    <property type="entry name" value="lambda repressor-like DNA-binding domains"/>
    <property type="match status" value="1"/>
</dbReference>
<gene>
    <name evidence="6" type="ORF">SAMN05421867_104184</name>
</gene>
<feature type="region of interest" description="Disordered" evidence="4">
    <location>
        <begin position="516"/>
        <end position="599"/>
    </location>
</feature>
<name>A0A1I0X784_9CELL</name>
<dbReference type="STRING" id="988821.SAMN05421867_104184"/>
<dbReference type="InterPro" id="IPR000843">
    <property type="entry name" value="HTH_LacI"/>
</dbReference>
<dbReference type="SMART" id="SM00354">
    <property type="entry name" value="HTH_LACI"/>
    <property type="match status" value="1"/>
</dbReference>
<dbReference type="InterPro" id="IPR010982">
    <property type="entry name" value="Lambda_DNA-bd_dom_sf"/>
</dbReference>
<feature type="region of interest" description="Disordered" evidence="4">
    <location>
        <begin position="330"/>
        <end position="355"/>
    </location>
</feature>
<sequence>MTRPTLADVGAVAGVSAKSVSNVLLGRPGVSAATREAVLAAVEQVGYSVDLAGRGLASGRTGRVAVVVPNLYQPYFAELAERLIHALAAHDLTATLRVAHDGAAERDAVLGPGTRDVDGIILCPHALVGQPLADAAALRPLVQLGSSPTPGVDGVAMGEREGTLAMTRHLLNGGRRRIALVWNHAPGTTPSGDRYEGYVEGLAERGLAVDPDLVVAGSDWDRRASGYEAMTGLLRTGRSFDAALCVNDAIAVGVLGALRAHGLRVPQDVAVSGFDDTDEAGFTVPALTSVSPEQGSMVEAAVGMLVGRLAGDDGPARHVRTHAHLVVRASTAPRSGRPSRPAGAELPTGRTVRGKRVPPSAVRCLTTLNTRRRDRGRRPVKESALTDLMAAPVAAAPAVPLAAVARHRPLDLRSVRLDPRSPLGVWQRRNAEATIPHCIEQQERSQDERDHGEGGARGARGACGPRGTGAEQDGRRPRGPRSRRLRPVCRRGACRRPVCEEFLSRRTAGLRVLRPPPARRCDRRHGHPGEVGDRLCTRPYDGQPPGPRVQARRRGAGGRARSCSSSSRAVRRGPPYRTTPDDGGRARGVRWRSPAPSWS</sequence>
<dbReference type="PANTHER" id="PTHR30146">
    <property type="entry name" value="LACI-RELATED TRANSCRIPTIONAL REPRESSOR"/>
    <property type="match status" value="1"/>
</dbReference>
<evidence type="ECO:0000256" key="2">
    <source>
        <dbReference type="ARBA" id="ARBA00023125"/>
    </source>
</evidence>
<feature type="compositionally biased region" description="Basic and acidic residues" evidence="4">
    <location>
        <begin position="527"/>
        <end position="536"/>
    </location>
</feature>
<dbReference type="PROSITE" id="PS50932">
    <property type="entry name" value="HTH_LACI_2"/>
    <property type="match status" value="1"/>
</dbReference>
<dbReference type="PANTHER" id="PTHR30146:SF109">
    <property type="entry name" value="HTH-TYPE TRANSCRIPTIONAL REGULATOR GALS"/>
    <property type="match status" value="1"/>
</dbReference>
<dbReference type="Pfam" id="PF13377">
    <property type="entry name" value="Peripla_BP_3"/>
    <property type="match status" value="1"/>
</dbReference>